<evidence type="ECO:0000256" key="3">
    <source>
        <dbReference type="SAM" id="MobiDB-lite"/>
    </source>
</evidence>
<sequence>MSGGVNGWSAGEPALARALAELADTDPTPFELKVLRYVGIPEDRYDTYVRVEAPAGGLYVAQSGPLVTGAVLAAAVGTARDFEERHLAVTGRSAVPGTAPAPGVRPAVRTGRARQLRIELAGAGLTDTESAVLGAVRSIPHGQLRPVSWVLREAGLHGPTAPTSGSREGEPQQSAPRSEALPHDESSRGESPHGDVPHEDLPRDALRSGAVRSGQAQRDEGQREERRHNEGRRGERPHGERPHGDGQHGDGHHGEPRRDARRGDLAQVAAALARNPAQLLIPCHRVTDDEGVPYDAAYGGAIGAALREAEGVSPERVRALVRTHTAFLGSDTTHIYCHPLCAHARRITPRHQVPFRSARDARRAGYRPCRSCRPLAA</sequence>
<dbReference type="Pfam" id="PF01035">
    <property type="entry name" value="DNA_binding_1"/>
    <property type="match status" value="1"/>
</dbReference>
<proteinExistence type="predicted"/>
<evidence type="ECO:0000259" key="5">
    <source>
        <dbReference type="Pfam" id="PF02805"/>
    </source>
</evidence>
<evidence type="ECO:0000256" key="2">
    <source>
        <dbReference type="ARBA" id="ARBA00023159"/>
    </source>
</evidence>
<dbReference type="RefSeq" id="WP_345086015.1">
    <property type="nucleotide sequence ID" value="NZ_BAAAWG010000010.1"/>
</dbReference>
<feature type="compositionally biased region" description="Basic and acidic residues" evidence="3">
    <location>
        <begin position="217"/>
        <end position="261"/>
    </location>
</feature>
<organism evidence="6 7">
    <name type="scientific">Streptomyces ramulosus</name>
    <dbReference type="NCBI Taxonomy" id="47762"/>
    <lineage>
        <taxon>Bacteria</taxon>
        <taxon>Bacillati</taxon>
        <taxon>Actinomycetota</taxon>
        <taxon>Actinomycetes</taxon>
        <taxon>Kitasatosporales</taxon>
        <taxon>Streptomycetaceae</taxon>
        <taxon>Streptomyces</taxon>
    </lineage>
</organism>
<dbReference type="InterPro" id="IPR036217">
    <property type="entry name" value="MethylDNA_cys_MeTrfase_DNAb"/>
</dbReference>
<keyword evidence="7" id="KW-1185">Reference proteome</keyword>
<feature type="compositionally biased region" description="Basic and acidic residues" evidence="3">
    <location>
        <begin position="180"/>
        <end position="206"/>
    </location>
</feature>
<keyword evidence="2" id="KW-0010">Activator</keyword>
<dbReference type="InterPro" id="IPR036388">
    <property type="entry name" value="WH-like_DNA-bd_sf"/>
</dbReference>
<feature type="domain" description="Ada DNA repair metal-binding" evidence="5">
    <location>
        <begin position="326"/>
        <end position="374"/>
    </location>
</feature>
<keyword evidence="1" id="KW-0227">DNA damage</keyword>
<accession>A0ABW1FH17</accession>
<dbReference type="SUPFAM" id="SSF46767">
    <property type="entry name" value="Methylated DNA-protein cysteine methyltransferase, C-terminal domain"/>
    <property type="match status" value="1"/>
</dbReference>
<evidence type="ECO:0000256" key="1">
    <source>
        <dbReference type="ARBA" id="ARBA00022763"/>
    </source>
</evidence>
<dbReference type="EMBL" id="JBHSPW010000003">
    <property type="protein sequence ID" value="MFC5892813.1"/>
    <property type="molecule type" value="Genomic_DNA"/>
</dbReference>
<reference evidence="7" key="1">
    <citation type="journal article" date="2019" name="Int. J. Syst. Evol. Microbiol.">
        <title>The Global Catalogue of Microorganisms (GCM) 10K type strain sequencing project: providing services to taxonomists for standard genome sequencing and annotation.</title>
        <authorList>
            <consortium name="The Broad Institute Genomics Platform"/>
            <consortium name="The Broad Institute Genome Sequencing Center for Infectious Disease"/>
            <person name="Wu L."/>
            <person name="Ma J."/>
        </authorList>
    </citation>
    <scope>NUCLEOTIDE SEQUENCE [LARGE SCALE GENOMIC DNA]</scope>
    <source>
        <strain evidence="7">CGMCC 1.15809</strain>
    </source>
</reference>
<dbReference type="InterPro" id="IPR035451">
    <property type="entry name" value="Ada-like_dom_sf"/>
</dbReference>
<name>A0ABW1FH17_9ACTN</name>
<comment type="caution">
    <text evidence="6">The sequence shown here is derived from an EMBL/GenBank/DDBJ whole genome shotgun (WGS) entry which is preliminary data.</text>
</comment>
<evidence type="ECO:0000259" key="4">
    <source>
        <dbReference type="Pfam" id="PF01035"/>
    </source>
</evidence>
<dbReference type="Gene3D" id="1.10.10.10">
    <property type="entry name" value="Winged helix-like DNA-binding domain superfamily/Winged helix DNA-binding domain"/>
    <property type="match status" value="1"/>
</dbReference>
<evidence type="ECO:0000313" key="6">
    <source>
        <dbReference type="EMBL" id="MFC5892813.1"/>
    </source>
</evidence>
<dbReference type="Pfam" id="PF02805">
    <property type="entry name" value="Ada_Zn_binding"/>
    <property type="match status" value="1"/>
</dbReference>
<dbReference type="InterPro" id="IPR014048">
    <property type="entry name" value="MethylDNA_cys_MeTrfase_DNA-bd"/>
</dbReference>
<dbReference type="SUPFAM" id="SSF57884">
    <property type="entry name" value="Ada DNA repair protein, N-terminal domain (N-Ada 10)"/>
    <property type="match status" value="1"/>
</dbReference>
<dbReference type="Proteomes" id="UP001596241">
    <property type="component" value="Unassembled WGS sequence"/>
</dbReference>
<dbReference type="Gene3D" id="3.40.10.10">
    <property type="entry name" value="DNA Methylphosphotriester Repair Domain"/>
    <property type="match status" value="1"/>
</dbReference>
<feature type="region of interest" description="Disordered" evidence="3">
    <location>
        <begin position="155"/>
        <end position="261"/>
    </location>
</feature>
<feature type="domain" description="Methylated-DNA-[protein]-cysteine S-methyltransferase DNA binding" evidence="4">
    <location>
        <begin position="264"/>
        <end position="312"/>
    </location>
</feature>
<gene>
    <name evidence="6" type="ORF">ACFP3M_08300</name>
</gene>
<evidence type="ECO:0000313" key="7">
    <source>
        <dbReference type="Proteomes" id="UP001596241"/>
    </source>
</evidence>
<protein>
    <submittedName>
        <fullName evidence="6">Ada metal-binding domain-containing protein</fullName>
    </submittedName>
</protein>
<dbReference type="InterPro" id="IPR004026">
    <property type="entry name" value="Ada_DNA_repair_Zn-bd"/>
</dbReference>
<feature type="compositionally biased region" description="Polar residues" evidence="3">
    <location>
        <begin position="161"/>
        <end position="176"/>
    </location>
</feature>